<evidence type="ECO:0000256" key="2">
    <source>
        <dbReference type="ARBA" id="ARBA00022801"/>
    </source>
</evidence>
<dbReference type="Gene3D" id="3.90.226.10">
    <property type="entry name" value="2-enoyl-CoA Hydratase, Chain A, domain 1"/>
    <property type="match status" value="1"/>
</dbReference>
<dbReference type="SUPFAM" id="SSF52096">
    <property type="entry name" value="ClpP/crotonase"/>
    <property type="match status" value="1"/>
</dbReference>
<name>A0ABP7XID8_9ACTN</name>
<sequence>MNHQQRRAALADLRRRAEAARASGAESRVVVTRSAADAATDGSGDGAAAPASSAELWLYGTVGGYWWGFDSDDVAKELRALGAVDHLLVRLHSFGGNAIEGVAIANLLANHPAGTTTVVVDGLAASAASLIALAGDELVMSPGAQLMIHDAWTVAAGNAAELRAEADWIDKQSQNYAETYAHRAGGTAAEWRDVMTANNGDGTWYSAEEAVTAGLADRVANIASTTPPPPIPDPADVVDVAPDLAASAAWDLDVLLHPAARAAFTERRRGALTPPSASAVGSLNTEGGSVVSFSDQAVSTLRTKLGVAGDADETVILAALDEALDERADEQPSASIPEGHVVIPAAKLATLEAGARAGADAAKRLHDRDREAFLDANRTKFPAGLRAAWAKQYDLDPAAAVAALAEAPDLIPAAEIGHELVPDAAADEGDDLYLSVFPEDRKGS</sequence>
<dbReference type="Pfam" id="PF00574">
    <property type="entry name" value="CLP_protease"/>
    <property type="match status" value="1"/>
</dbReference>
<dbReference type="PANTHER" id="PTHR10381">
    <property type="entry name" value="ATP-DEPENDENT CLP PROTEASE PROTEOLYTIC SUBUNIT"/>
    <property type="match status" value="1"/>
</dbReference>
<keyword evidence="5" id="KW-1185">Reference proteome</keyword>
<evidence type="ECO:0000313" key="5">
    <source>
        <dbReference type="Proteomes" id="UP001501495"/>
    </source>
</evidence>
<dbReference type="PANTHER" id="PTHR10381:SF70">
    <property type="entry name" value="ATP-DEPENDENT CLP PROTEASE PROTEOLYTIC SUBUNIT"/>
    <property type="match status" value="1"/>
</dbReference>
<dbReference type="CDD" id="cd07016">
    <property type="entry name" value="S14_ClpP_1"/>
    <property type="match status" value="1"/>
</dbReference>
<protein>
    <recommendedName>
        <fullName evidence="6">ATP-dependent Clp protease proteolytic subunit</fullName>
    </recommendedName>
</protein>
<comment type="caution">
    <text evidence="4">The sequence shown here is derived from an EMBL/GenBank/DDBJ whole genome shotgun (WGS) entry which is preliminary data.</text>
</comment>
<evidence type="ECO:0000256" key="3">
    <source>
        <dbReference type="ARBA" id="ARBA00022825"/>
    </source>
</evidence>
<evidence type="ECO:0008006" key="6">
    <source>
        <dbReference type="Google" id="ProtNLM"/>
    </source>
</evidence>
<organism evidence="4 5">
    <name type="scientific">Nocardioides fonticola</name>
    <dbReference type="NCBI Taxonomy" id="450363"/>
    <lineage>
        <taxon>Bacteria</taxon>
        <taxon>Bacillati</taxon>
        <taxon>Actinomycetota</taxon>
        <taxon>Actinomycetes</taxon>
        <taxon>Propionibacteriales</taxon>
        <taxon>Nocardioidaceae</taxon>
        <taxon>Nocardioides</taxon>
    </lineage>
</organism>
<gene>
    <name evidence="4" type="ORF">GCM10022215_18100</name>
</gene>
<evidence type="ECO:0000256" key="1">
    <source>
        <dbReference type="ARBA" id="ARBA00022670"/>
    </source>
</evidence>
<dbReference type="Proteomes" id="UP001501495">
    <property type="component" value="Unassembled WGS sequence"/>
</dbReference>
<keyword evidence="1" id="KW-0645">Protease</keyword>
<dbReference type="InterPro" id="IPR029045">
    <property type="entry name" value="ClpP/crotonase-like_dom_sf"/>
</dbReference>
<evidence type="ECO:0000313" key="4">
    <source>
        <dbReference type="EMBL" id="GAA4117447.1"/>
    </source>
</evidence>
<keyword evidence="3" id="KW-0720">Serine protease</keyword>
<proteinExistence type="predicted"/>
<reference evidence="5" key="1">
    <citation type="journal article" date="2019" name="Int. J. Syst. Evol. Microbiol.">
        <title>The Global Catalogue of Microorganisms (GCM) 10K type strain sequencing project: providing services to taxonomists for standard genome sequencing and annotation.</title>
        <authorList>
            <consortium name="The Broad Institute Genomics Platform"/>
            <consortium name="The Broad Institute Genome Sequencing Center for Infectious Disease"/>
            <person name="Wu L."/>
            <person name="Ma J."/>
        </authorList>
    </citation>
    <scope>NUCLEOTIDE SEQUENCE [LARGE SCALE GENOMIC DNA]</scope>
    <source>
        <strain evidence="5">JCM 16703</strain>
    </source>
</reference>
<dbReference type="NCBIfam" id="NF045542">
    <property type="entry name" value="Clp_rel_HeadMat"/>
    <property type="match status" value="1"/>
</dbReference>
<dbReference type="EMBL" id="BAAAZH010000012">
    <property type="protein sequence ID" value="GAA4117447.1"/>
    <property type="molecule type" value="Genomic_DNA"/>
</dbReference>
<accession>A0ABP7XID8</accession>
<keyword evidence="2" id="KW-0378">Hydrolase</keyword>
<dbReference type="InterPro" id="IPR023562">
    <property type="entry name" value="ClpP/TepA"/>
</dbReference>
<dbReference type="RefSeq" id="WP_344733006.1">
    <property type="nucleotide sequence ID" value="NZ_BAAAZH010000012.1"/>
</dbReference>